<dbReference type="AlphaFoldDB" id="A0AAE0VZP0"/>
<reference evidence="1" key="3">
    <citation type="submission" date="2023-05" db="EMBL/GenBank/DDBJ databases">
        <authorList>
            <person name="Smith C.H."/>
        </authorList>
    </citation>
    <scope>NUCLEOTIDE SEQUENCE</scope>
    <source>
        <strain evidence="1">CHS0354</strain>
        <tissue evidence="1">Mantle</tissue>
    </source>
</reference>
<evidence type="ECO:0000313" key="2">
    <source>
        <dbReference type="Proteomes" id="UP001195483"/>
    </source>
</evidence>
<dbReference type="Proteomes" id="UP001195483">
    <property type="component" value="Unassembled WGS sequence"/>
</dbReference>
<protein>
    <submittedName>
        <fullName evidence="1">Uncharacterized protein</fullName>
    </submittedName>
</protein>
<gene>
    <name evidence="1" type="ORF">CHS0354_035144</name>
</gene>
<accession>A0AAE0VZP0</accession>
<reference evidence="1" key="2">
    <citation type="journal article" date="2021" name="Genome Biol. Evol.">
        <title>Developing a high-quality reference genome for a parasitic bivalve with doubly uniparental inheritance (Bivalvia: Unionida).</title>
        <authorList>
            <person name="Smith C.H."/>
        </authorList>
    </citation>
    <scope>NUCLEOTIDE SEQUENCE</scope>
    <source>
        <strain evidence="1">CHS0354</strain>
        <tissue evidence="1">Mantle</tissue>
    </source>
</reference>
<dbReference type="EMBL" id="JAEAOA010002065">
    <property type="protein sequence ID" value="KAK3596071.1"/>
    <property type="molecule type" value="Genomic_DNA"/>
</dbReference>
<proteinExistence type="predicted"/>
<name>A0AAE0VZP0_9BIVA</name>
<sequence>MTMRLKPSWNEVGLGFNCSQPDACNDTYAVCKGECVCQPGYYDDNGVNITGGICTARTYM</sequence>
<evidence type="ECO:0000313" key="1">
    <source>
        <dbReference type="EMBL" id="KAK3596071.1"/>
    </source>
</evidence>
<comment type="caution">
    <text evidence="1">The sequence shown here is derived from an EMBL/GenBank/DDBJ whole genome shotgun (WGS) entry which is preliminary data.</text>
</comment>
<reference evidence="1" key="1">
    <citation type="journal article" date="2021" name="Genome Biol. Evol.">
        <title>A High-Quality Reference Genome for a Parasitic Bivalve with Doubly Uniparental Inheritance (Bivalvia: Unionida).</title>
        <authorList>
            <person name="Smith C.H."/>
        </authorList>
    </citation>
    <scope>NUCLEOTIDE SEQUENCE</scope>
    <source>
        <strain evidence="1">CHS0354</strain>
    </source>
</reference>
<keyword evidence="2" id="KW-1185">Reference proteome</keyword>
<organism evidence="1 2">
    <name type="scientific">Potamilus streckersoni</name>
    <dbReference type="NCBI Taxonomy" id="2493646"/>
    <lineage>
        <taxon>Eukaryota</taxon>
        <taxon>Metazoa</taxon>
        <taxon>Spiralia</taxon>
        <taxon>Lophotrochozoa</taxon>
        <taxon>Mollusca</taxon>
        <taxon>Bivalvia</taxon>
        <taxon>Autobranchia</taxon>
        <taxon>Heteroconchia</taxon>
        <taxon>Palaeoheterodonta</taxon>
        <taxon>Unionida</taxon>
        <taxon>Unionoidea</taxon>
        <taxon>Unionidae</taxon>
        <taxon>Ambleminae</taxon>
        <taxon>Lampsilini</taxon>
        <taxon>Potamilus</taxon>
    </lineage>
</organism>